<feature type="repeat" description="TPR" evidence="3">
    <location>
        <begin position="39"/>
        <end position="72"/>
    </location>
</feature>
<dbReference type="PROSITE" id="PS50005">
    <property type="entry name" value="TPR"/>
    <property type="match status" value="3"/>
</dbReference>
<evidence type="ECO:0000256" key="3">
    <source>
        <dbReference type="PROSITE-ProRule" id="PRU00339"/>
    </source>
</evidence>
<dbReference type="InterPro" id="IPR050498">
    <property type="entry name" value="Ycf3"/>
</dbReference>
<dbReference type="InterPro" id="IPR011990">
    <property type="entry name" value="TPR-like_helical_dom_sf"/>
</dbReference>
<evidence type="ECO:0000313" key="5">
    <source>
        <dbReference type="EMBL" id="GGC04312.1"/>
    </source>
</evidence>
<dbReference type="InterPro" id="IPR013360">
    <property type="entry name" value="Pilus_4_PilW"/>
</dbReference>
<proteinExistence type="predicted"/>
<dbReference type="Proteomes" id="UP000620266">
    <property type="component" value="Unassembled WGS sequence"/>
</dbReference>
<dbReference type="PANTHER" id="PTHR44858">
    <property type="entry name" value="TETRATRICOPEPTIDE REPEAT PROTEIN 6"/>
    <property type="match status" value="1"/>
</dbReference>
<reference evidence="5" key="1">
    <citation type="journal article" date="2014" name="Int. J. Syst. Evol. Microbiol.">
        <title>Complete genome sequence of Corynebacterium casei LMG S-19264T (=DSM 44701T), isolated from a smear-ripened cheese.</title>
        <authorList>
            <consortium name="US DOE Joint Genome Institute (JGI-PGF)"/>
            <person name="Walter F."/>
            <person name="Albersmeier A."/>
            <person name="Kalinowski J."/>
            <person name="Ruckert C."/>
        </authorList>
    </citation>
    <scope>NUCLEOTIDE SEQUENCE</scope>
    <source>
        <strain evidence="5">CCM 7086</strain>
    </source>
</reference>
<accession>A0A8J2UQ57</accession>
<gene>
    <name evidence="5" type="primary">pilF</name>
    <name evidence="5" type="ORF">GCM10007205_11910</name>
</gene>
<dbReference type="PANTHER" id="PTHR44858:SF1">
    <property type="entry name" value="UDP-N-ACETYLGLUCOSAMINE--PEPTIDE N-ACETYLGLUCOSAMINYLTRANSFERASE SPINDLY-RELATED"/>
    <property type="match status" value="1"/>
</dbReference>
<feature type="chain" id="PRO_5035211530" evidence="4">
    <location>
        <begin position="21"/>
        <end position="257"/>
    </location>
</feature>
<dbReference type="GO" id="GO:0046813">
    <property type="term" value="P:receptor-mediated virion attachment to host cell"/>
    <property type="evidence" value="ECO:0007669"/>
    <property type="project" value="TreeGrafter"/>
</dbReference>
<organism evidence="5 6">
    <name type="scientific">Oxalicibacterium flavum</name>
    <dbReference type="NCBI Taxonomy" id="179467"/>
    <lineage>
        <taxon>Bacteria</taxon>
        <taxon>Pseudomonadati</taxon>
        <taxon>Pseudomonadota</taxon>
        <taxon>Betaproteobacteria</taxon>
        <taxon>Burkholderiales</taxon>
        <taxon>Oxalobacteraceae</taxon>
        <taxon>Oxalicibacterium</taxon>
    </lineage>
</organism>
<dbReference type="PROSITE" id="PS51257">
    <property type="entry name" value="PROKAR_LIPOPROTEIN"/>
    <property type="match status" value="1"/>
</dbReference>
<dbReference type="NCBIfam" id="TIGR02521">
    <property type="entry name" value="type_IV_pilW"/>
    <property type="match status" value="1"/>
</dbReference>
<reference evidence="5" key="2">
    <citation type="submission" date="2020-09" db="EMBL/GenBank/DDBJ databases">
        <authorList>
            <person name="Sun Q."/>
            <person name="Sedlacek I."/>
        </authorList>
    </citation>
    <scope>NUCLEOTIDE SEQUENCE</scope>
    <source>
        <strain evidence="5">CCM 7086</strain>
    </source>
</reference>
<evidence type="ECO:0000256" key="4">
    <source>
        <dbReference type="SAM" id="SignalP"/>
    </source>
</evidence>
<keyword evidence="2 3" id="KW-0802">TPR repeat</keyword>
<keyword evidence="6" id="KW-1185">Reference proteome</keyword>
<sequence>MPRFAIGLLCAVLLSACAGTQGPTPDTEYSANADAQRRAGIRLQLAGEYYQQGQLQIALDEVKQALQIAPSFADAHSMAALIYMDLGDARLAEEHFGRALRLSPQDPDLSNNYGWFLCQHGRPEQSIAHFETALRNRMYRSPARALTNAGTCSIMLQRLDAAEKYLNEAFRLDPSNPATAIGLARLHYQRGDYRNARFFISRITASDAVSAEALWLAIRIERRLGDRAAEVSLVTQLGRRYPDSAEFAAYQRGAFNE</sequence>
<dbReference type="EMBL" id="BMCG01000002">
    <property type="protein sequence ID" value="GGC04312.1"/>
    <property type="molecule type" value="Genomic_DNA"/>
</dbReference>
<dbReference type="SUPFAM" id="SSF48452">
    <property type="entry name" value="TPR-like"/>
    <property type="match status" value="1"/>
</dbReference>
<dbReference type="GO" id="GO:0009279">
    <property type="term" value="C:cell outer membrane"/>
    <property type="evidence" value="ECO:0007669"/>
    <property type="project" value="TreeGrafter"/>
</dbReference>
<comment type="caution">
    <text evidence="5">The sequence shown here is derived from an EMBL/GenBank/DDBJ whole genome shotgun (WGS) entry which is preliminary data.</text>
</comment>
<keyword evidence="4" id="KW-0732">Signal</keyword>
<feature type="signal peptide" evidence="4">
    <location>
        <begin position="1"/>
        <end position="20"/>
    </location>
</feature>
<protein>
    <submittedName>
        <fullName evidence="5">Type IV pilus biogenesis/stability protein PilW</fullName>
    </submittedName>
</protein>
<keyword evidence="1" id="KW-0677">Repeat</keyword>
<dbReference type="Gene3D" id="1.25.40.10">
    <property type="entry name" value="Tetratricopeptide repeat domain"/>
    <property type="match status" value="1"/>
</dbReference>
<dbReference type="Pfam" id="PF13432">
    <property type="entry name" value="TPR_16"/>
    <property type="match status" value="1"/>
</dbReference>
<name>A0A8J2UQ57_9BURK</name>
<evidence type="ECO:0000313" key="6">
    <source>
        <dbReference type="Proteomes" id="UP000620266"/>
    </source>
</evidence>
<dbReference type="InterPro" id="IPR019734">
    <property type="entry name" value="TPR_rpt"/>
</dbReference>
<dbReference type="AlphaFoldDB" id="A0A8J2UQ57"/>
<feature type="repeat" description="TPR" evidence="3">
    <location>
        <begin position="73"/>
        <end position="106"/>
    </location>
</feature>
<feature type="repeat" description="TPR" evidence="3">
    <location>
        <begin position="143"/>
        <end position="176"/>
    </location>
</feature>
<dbReference type="SMART" id="SM00028">
    <property type="entry name" value="TPR"/>
    <property type="match status" value="4"/>
</dbReference>
<evidence type="ECO:0000256" key="1">
    <source>
        <dbReference type="ARBA" id="ARBA00022737"/>
    </source>
</evidence>
<evidence type="ECO:0000256" key="2">
    <source>
        <dbReference type="ARBA" id="ARBA00022803"/>
    </source>
</evidence>
<dbReference type="Pfam" id="PF14559">
    <property type="entry name" value="TPR_19"/>
    <property type="match status" value="1"/>
</dbReference>